<dbReference type="Gene3D" id="3.40.50.410">
    <property type="entry name" value="von Willebrand factor, type A domain"/>
    <property type="match status" value="2"/>
</dbReference>
<feature type="compositionally biased region" description="Acidic residues" evidence="1">
    <location>
        <begin position="130"/>
        <end position="147"/>
    </location>
</feature>
<feature type="region of interest" description="Disordered" evidence="1">
    <location>
        <begin position="183"/>
        <end position="235"/>
    </location>
</feature>
<dbReference type="Proteomes" id="UP001652625">
    <property type="component" value="Chromosome 12"/>
</dbReference>
<dbReference type="InterPro" id="IPR036465">
    <property type="entry name" value="vWFA_dom_sf"/>
</dbReference>
<dbReference type="PANTHER" id="PTHR24020:SF20">
    <property type="entry name" value="PH DOMAIN-CONTAINING PROTEIN"/>
    <property type="match status" value="1"/>
</dbReference>
<dbReference type="CDD" id="cd01450">
    <property type="entry name" value="vWFA_subfamily_ECM"/>
    <property type="match status" value="1"/>
</dbReference>
<sequence length="2295" mass="265050">MKIFIPFLLFTKRRMKCQTTLLCFWLAFATQVSQVKILNGYEHDSVSTDNLMTNSTKRMTFPIPDEDDQDDSNQISNLLEVDPTDEEIDNIFDGINSPKNTDSDIQNSYKYKLPMTAFTKTIKENKNNGIDDDLDDKSNENNDEDLSSDNLSPRESVNNGIYNQQQHYGSLKFGTQISKNNNEETNDQIRNYVDNDESYQNKRLNPRDERNLEEKERYYINKEKKSREEEDEEETEKNLNRYNHFDHRFVVNSLQRHPLDEEYILRHDKEPYQENFSPDDSAERPNQIYSTKKLVLMQMTNPIFKSSLNTEKIQPVHTARTDSFNAVNNDFFKEFREQEAHINPYGHNIYHLRDNSLFSDSPKNDVDDHQERFNTKHHLNIESLDKINNPLLLDEKLSNEDNNLGNSEESQEDNVNNKLYNQQENNFDKSNNDNRLTFNDNHMINKDNLKYNDMELSQSISRLINLIRNEYNMNDVRKGSENENQNLFDEMQSSQENIKETGKLKKNNFRYEYLSQLYKLLEKFRSDHNQNLNNNNENSNRLLRKVSNEYLSSKPNQGESSPLKEDIHQFIYKRPFLKNNNLKEFQTISNYGKADKINLERLDVSNDLLTKEINKIANNIGLLQMAKEKPVVSLNSEFTNDIKSHNSYDMSQEYYQRNERNNFMPYDGQSDNIQSFLEMNKKPYQFDHKFAHEIKKNPELFRDSLLRVKKLNHRPFDVNENGISNKKTRMYNYMSIPSLKDYEKESDDLIRNNDQSRNNNAETISFLKNRDEPSLFGESFNTKHHLQGEKIPSRNIIISGPALRKFNKNQEENDLLIRKDLDALNEKETKVAAYEALKDDEILKIAQKIADDSPSDKTDVIKDEQKNAFRDADRKNLVPSTNHSNESSDLLPIISGYKNNFLDPLMNKKAITNSTTSLYAQNIQHREYIFRVPVSLNKTSAESKRFHIHHIGDYVQRPDLMNNSVTILEDIAFTNKIVDNLSSGKDIKHVSGIDQVHVKGHYGNHHFDESAGKPYQYGQKPISGHWKKSTASKVYPTRNFTQENLKIKEWDEKHTNSVNFKTSKSISVSKKENNNRRHLGDHIQRPDLAYNGITIPEDIAITNSIVNSLSSGKDIKHIAGIDHVRVKGHYGPYHFDESAGKPYRYEHHSYPSQWKKNIVIQNQSKSKFNNSFKSLFKSVHIQNVYHQNIYNISPDRIKTHFHTLSQRIPNRDIYHPLYNKKNKLSNNYVGDKIVNNSNYNKDIAGIKGTDRIQVKMHHGNRLFHQHARSYRYGYHHHFFPKKFRNHKKSHNISVKHYLDNSAVNNNLPIRNLQILEKKSSIKNNHDGKAYRRQIFTRVQHPHHLVIDNVPVHYNGQRFGNGEPEYILDQNYPVPPRFRNYGRVPFSLANLQMALINNNIHGRGHSFDQIFQSVPNPPIPQQVFNHLIGERNPFKIEDSGEAIIASADPILERYNPGQEYYNGVDTNALLPIGKPFSLLNKNTKYGYTSNSIQVPTNDLVTEKILNYLSAGYDIKDNFNVAKGILSDQLAPPTLFFKEQKRKELKPSSASNVANGNLDDGFNENFPDMEPILRGYHHHHHRQLSKHQKIKNTIHQPKSHDVSLDVSHVFDHEDSFNFAPSKGVVVPEKDARKIGLYDKDYLEKLGVWDDFKSHPSTWIDAILRDNDAWGTKGAFMAETRGFNSTLPSNLTICRVPADVAFLFDGSLGNENKEKYFNRYIEFAKQVVNYHPPSMQGYHYGAVVYSDTAELKFNFDLAYDVNGVLEEFEDIRRTFTSFKEGSRVDLGLQAIKELFDKSGRDWVSQVLIVLTDSKSTEGVEVIAQSLRDSTVSIFVIGLANKDSHSDIGQMEKIASQPTQHHVFQIDIKKLLGTNENVAYPQHLARVIPYKICRMNLAFVVDMKGSEVSRLSAIKDFIKTVTSDLGMGLYGSHVSVVGYGGKAKKSGWDFARFILCGSTPTCNLDRAEYLKSVDNLESEAGKESDAGSALEKVFGFYFDHSNNGQEYWNYLNVTVILTDRKLDGSYEAVARKLRNHGVIIHAVGWLDANKGLARNALAEAASDSDDFYLHTHTGILALENVARRMKQYFSLLLFGHESYKSKVIGGWEEAESKNLLKNVSKLENHRKVKSAKKKTKFHFSKKLQQTFSTIESKKNLSTNFNGLGNLPGFWNDSNTIEKASDNANSLHSMLHAWKSHLFENETQYKKKILNKTVSSSENKDKELLWSISDDSILRHKLLQQLIKSFQINDKSKTESVKDVDVRATSSKVLQASNDTIDKLISKDGDDEISKKLNEQFEKF</sequence>
<keyword evidence="3" id="KW-1185">Reference proteome</keyword>
<dbReference type="PANTHER" id="PTHR24020">
    <property type="entry name" value="COLLAGEN ALPHA"/>
    <property type="match status" value="1"/>
</dbReference>
<dbReference type="InterPro" id="IPR050525">
    <property type="entry name" value="ECM_Assembly_Org"/>
</dbReference>
<protein>
    <submittedName>
        <fullName evidence="4">Uncharacterized protein PF3D7_1120600 isoform X4</fullName>
    </submittedName>
</protein>
<evidence type="ECO:0000256" key="1">
    <source>
        <dbReference type="SAM" id="MobiDB-lite"/>
    </source>
</evidence>
<dbReference type="Pfam" id="PF00092">
    <property type="entry name" value="VWA"/>
    <property type="match status" value="2"/>
</dbReference>
<dbReference type="PROSITE" id="PS50234">
    <property type="entry name" value="VWFA"/>
    <property type="match status" value="2"/>
</dbReference>
<evidence type="ECO:0000259" key="2">
    <source>
        <dbReference type="PROSITE" id="PS50234"/>
    </source>
</evidence>
<feature type="compositionally biased region" description="Basic and acidic residues" evidence="1">
    <location>
        <begin position="205"/>
        <end position="228"/>
    </location>
</feature>
<dbReference type="InterPro" id="IPR002035">
    <property type="entry name" value="VWF_A"/>
</dbReference>
<feature type="region of interest" description="Disordered" evidence="1">
    <location>
        <begin position="124"/>
        <end position="157"/>
    </location>
</feature>
<feature type="domain" description="VWFA" evidence="2">
    <location>
        <begin position="1892"/>
        <end position="2088"/>
    </location>
</feature>
<evidence type="ECO:0000313" key="3">
    <source>
        <dbReference type="Proteomes" id="UP001652625"/>
    </source>
</evidence>
<proteinExistence type="predicted"/>
<accession>A0ABM4D235</accession>
<reference evidence="4" key="1">
    <citation type="submission" date="2025-08" db="UniProtKB">
        <authorList>
            <consortium name="RefSeq"/>
        </authorList>
    </citation>
    <scope>IDENTIFICATION</scope>
</reference>
<feature type="domain" description="VWFA" evidence="2">
    <location>
        <begin position="1696"/>
        <end position="1880"/>
    </location>
</feature>
<gene>
    <name evidence="4" type="primary">LOC100203332</name>
</gene>
<dbReference type="GeneID" id="100203332"/>
<evidence type="ECO:0000313" key="4">
    <source>
        <dbReference type="RefSeq" id="XP_065668319.1"/>
    </source>
</evidence>
<dbReference type="SUPFAM" id="SSF53300">
    <property type="entry name" value="vWA-like"/>
    <property type="match status" value="2"/>
</dbReference>
<dbReference type="RefSeq" id="XP_065668319.1">
    <property type="nucleotide sequence ID" value="XM_065812247.1"/>
</dbReference>
<organism evidence="3 4">
    <name type="scientific">Hydra vulgaris</name>
    <name type="common">Hydra</name>
    <name type="synonym">Hydra attenuata</name>
    <dbReference type="NCBI Taxonomy" id="6087"/>
    <lineage>
        <taxon>Eukaryota</taxon>
        <taxon>Metazoa</taxon>
        <taxon>Cnidaria</taxon>
        <taxon>Hydrozoa</taxon>
        <taxon>Hydroidolina</taxon>
        <taxon>Anthoathecata</taxon>
        <taxon>Aplanulata</taxon>
        <taxon>Hydridae</taxon>
        <taxon>Hydra</taxon>
    </lineage>
</organism>
<dbReference type="SMART" id="SM00327">
    <property type="entry name" value="VWA"/>
    <property type="match status" value="2"/>
</dbReference>
<name>A0ABM4D235_HYDVU</name>